<gene>
    <name evidence="7" type="primary">LOC130705672</name>
</gene>
<evidence type="ECO:0000256" key="4">
    <source>
        <dbReference type="RuleBase" id="RU369103"/>
    </source>
</evidence>
<dbReference type="Gene3D" id="3.80.10.10">
    <property type="entry name" value="Ribonuclease Inhibitor"/>
    <property type="match status" value="1"/>
</dbReference>
<keyword evidence="4" id="KW-0539">Nucleus</keyword>
<dbReference type="PANTHER" id="PTHR11375:SF2">
    <property type="entry name" value="ACIDIC LEUCINE-RICH NUCLEAR PHOSPHOPROTEIN 32 FAMILY MEMBER B"/>
    <property type="match status" value="1"/>
</dbReference>
<evidence type="ECO:0000256" key="3">
    <source>
        <dbReference type="ARBA" id="ARBA00025777"/>
    </source>
</evidence>
<evidence type="ECO:0000313" key="6">
    <source>
        <dbReference type="Proteomes" id="UP001652580"/>
    </source>
</evidence>
<dbReference type="GeneID" id="130705672"/>
<dbReference type="PROSITE" id="PS51450">
    <property type="entry name" value="LRR"/>
    <property type="match status" value="1"/>
</dbReference>
<protein>
    <recommendedName>
        <fullName evidence="4">Acidic leucine-rich nuclear phosphoprotein 32 family member</fullName>
    </recommendedName>
</protein>
<dbReference type="Proteomes" id="UP001652580">
    <property type="component" value="Chromosome 19"/>
</dbReference>
<dbReference type="RefSeq" id="XP_057389619.1">
    <property type="nucleotide sequence ID" value="XM_057533636.1"/>
</dbReference>
<dbReference type="SUPFAM" id="SSF52058">
    <property type="entry name" value="L domain-like"/>
    <property type="match status" value="1"/>
</dbReference>
<keyword evidence="1 4" id="KW-0433">Leucine-rich repeat</keyword>
<proteinExistence type="inferred from homology"/>
<comment type="similarity">
    <text evidence="3 4">Belongs to the ANP32 family.</text>
</comment>
<dbReference type="InterPro" id="IPR032675">
    <property type="entry name" value="LRR_dom_sf"/>
</dbReference>
<evidence type="ECO:0000256" key="5">
    <source>
        <dbReference type="SAM" id="MobiDB-lite"/>
    </source>
</evidence>
<evidence type="ECO:0000313" key="7">
    <source>
        <dbReference type="RefSeq" id="XP_057389619.1"/>
    </source>
</evidence>
<name>A0ABM3SIH4_BALAC</name>
<dbReference type="PANTHER" id="PTHR11375">
    <property type="entry name" value="ACIDIC LEUCINE-RICH NUCLEAR PHOSPHOPROTEIN 32"/>
    <property type="match status" value="1"/>
</dbReference>
<feature type="compositionally biased region" description="Acidic residues" evidence="5">
    <location>
        <begin position="154"/>
        <end position="248"/>
    </location>
</feature>
<feature type="region of interest" description="Disordered" evidence="5">
    <location>
        <begin position="153"/>
        <end position="266"/>
    </location>
</feature>
<sequence length="266" mass="30296">MDMKRRIHLELRNQTPAAVRELVLDNCKSNDGKIEGLMAEFVNLEYFSLINVALGFPGLISVSNLPKLPKLKKLEPSDNRIFAGLDMLAEKLPNLTHLNLSGNKLKDISTLKPSKKLECPKSLDLFNCEVTNLNDYQESVFKLLPQLTYLDGYDREDSETPDSDAEVDEADEDEDDEDEEEDDEGEDEDQEEEEDGEEEECDDEEDEDEDVEGEDEDKVSGEEEECGHDGEADEDEDEDEDEEEEEEESGKGEKRKRETDDEGEDD</sequence>
<organism evidence="6 7">
    <name type="scientific">Balaenoptera acutorostrata</name>
    <name type="common">Common minke whale</name>
    <name type="synonym">Balaena rostrata</name>
    <dbReference type="NCBI Taxonomy" id="9767"/>
    <lineage>
        <taxon>Eukaryota</taxon>
        <taxon>Metazoa</taxon>
        <taxon>Chordata</taxon>
        <taxon>Craniata</taxon>
        <taxon>Vertebrata</taxon>
        <taxon>Euteleostomi</taxon>
        <taxon>Mammalia</taxon>
        <taxon>Eutheria</taxon>
        <taxon>Laurasiatheria</taxon>
        <taxon>Artiodactyla</taxon>
        <taxon>Whippomorpha</taxon>
        <taxon>Cetacea</taxon>
        <taxon>Mysticeti</taxon>
        <taxon>Balaenopteridae</taxon>
        <taxon>Balaenoptera</taxon>
    </lineage>
</organism>
<dbReference type="InterPro" id="IPR001611">
    <property type="entry name" value="Leu-rich_rpt"/>
</dbReference>
<evidence type="ECO:0000256" key="1">
    <source>
        <dbReference type="ARBA" id="ARBA00022614"/>
    </source>
</evidence>
<comment type="function">
    <text evidence="4">Multifunctional protein that is involved in the regulation of many processes.</text>
</comment>
<evidence type="ECO:0000256" key="2">
    <source>
        <dbReference type="ARBA" id="ARBA00022737"/>
    </source>
</evidence>
<dbReference type="Pfam" id="PF14580">
    <property type="entry name" value="LRR_9"/>
    <property type="match status" value="1"/>
</dbReference>
<accession>A0ABM3SIH4</accession>
<dbReference type="InterPro" id="IPR045081">
    <property type="entry name" value="AN32"/>
</dbReference>
<keyword evidence="2" id="KW-0677">Repeat</keyword>
<reference evidence="7" key="1">
    <citation type="submission" date="2025-08" db="UniProtKB">
        <authorList>
            <consortium name="RefSeq"/>
        </authorList>
    </citation>
    <scope>IDENTIFICATION</scope>
</reference>
<feature type="compositionally biased region" description="Basic and acidic residues" evidence="5">
    <location>
        <begin position="249"/>
        <end position="259"/>
    </location>
</feature>
<keyword evidence="6" id="KW-1185">Reference proteome</keyword>
<comment type="subcellular location">
    <subcellularLocation>
        <location evidence="4">Nucleus</location>
    </subcellularLocation>
</comment>